<feature type="domain" description="Polyketide synthase-like methyltransferase" evidence="5">
    <location>
        <begin position="41"/>
        <end position="285"/>
    </location>
</feature>
<dbReference type="STRING" id="1631249.BQ8794_110225"/>
<reference evidence="7" key="1">
    <citation type="submission" date="2017-01" db="EMBL/GenBank/DDBJ databases">
        <authorList>
            <person name="Brunel B."/>
        </authorList>
    </citation>
    <scope>NUCLEOTIDE SEQUENCE [LARGE SCALE GENOMIC DNA]</scope>
</reference>
<keyword evidence="2 6" id="KW-0489">Methyltransferase</keyword>
<dbReference type="Gene3D" id="3.40.50.150">
    <property type="entry name" value="Vaccinia Virus protein VP39"/>
    <property type="match status" value="1"/>
</dbReference>
<comment type="pathway">
    <text evidence="4">Phospholipid metabolism.</text>
</comment>
<name>A0A1R3V0L3_9HYPH</name>
<dbReference type="PANTHER" id="PTHR44307:SF2">
    <property type="entry name" value="PHOSPHOETHANOLAMINE METHYLTRANSFERASE ISOFORM X1"/>
    <property type="match status" value="1"/>
</dbReference>
<protein>
    <submittedName>
        <fullName evidence="6">Methyltransferase type 11</fullName>
    </submittedName>
</protein>
<keyword evidence="7" id="KW-1185">Reference proteome</keyword>
<evidence type="ECO:0000313" key="6">
    <source>
        <dbReference type="EMBL" id="SIT53419.1"/>
    </source>
</evidence>
<sequence length="287" mass="31338">MMLRFRRHALGFATIRMALDWGPMIETTDAEPEYDDTAIRFLEALWGDGYLSPGGPDEVDRVVEGLALNGKTILDVGCGSGGITLHLLERHGAAHVVGFDVERPVIEAARKRATARGLSGRANFVQAPPGPLPFTDASFDVVFSKDALLHVPDKDALFAEIVRVLKPGGVFAASNWMISHDGEPSPEMKAYVAAESLSFAMASPIRYAAAMRRAGLADVTVHDRNPWYREVAREELNRLKGPLYPAVAAAVGTAYVDKNIRTWEAMQKVLDSGEHRPTHLRGRKPVG</sequence>
<proteinExistence type="predicted"/>
<dbReference type="InterPro" id="IPR013216">
    <property type="entry name" value="Methyltransf_11"/>
</dbReference>
<accession>A0A1R3V0L3</accession>
<evidence type="ECO:0000313" key="7">
    <source>
        <dbReference type="Proteomes" id="UP000188388"/>
    </source>
</evidence>
<dbReference type="AlphaFoldDB" id="A0A1R3V0L3"/>
<evidence type="ECO:0000256" key="3">
    <source>
        <dbReference type="ARBA" id="ARBA00022679"/>
    </source>
</evidence>
<dbReference type="InterPro" id="IPR020803">
    <property type="entry name" value="MeTfrase_dom"/>
</dbReference>
<organism evidence="6 7">
    <name type="scientific">Mesorhizobium prunaredense</name>
    <dbReference type="NCBI Taxonomy" id="1631249"/>
    <lineage>
        <taxon>Bacteria</taxon>
        <taxon>Pseudomonadati</taxon>
        <taxon>Pseudomonadota</taxon>
        <taxon>Alphaproteobacteria</taxon>
        <taxon>Hyphomicrobiales</taxon>
        <taxon>Phyllobacteriaceae</taxon>
        <taxon>Mesorhizobium</taxon>
    </lineage>
</organism>
<dbReference type="GO" id="GO:0008757">
    <property type="term" value="F:S-adenosylmethionine-dependent methyltransferase activity"/>
    <property type="evidence" value="ECO:0007669"/>
    <property type="project" value="InterPro"/>
</dbReference>
<dbReference type="SUPFAM" id="SSF53335">
    <property type="entry name" value="S-adenosyl-L-methionine-dependent methyltransferases"/>
    <property type="match status" value="1"/>
</dbReference>
<dbReference type="CDD" id="cd02440">
    <property type="entry name" value="AdoMet_MTases"/>
    <property type="match status" value="1"/>
</dbReference>
<evidence type="ECO:0000256" key="2">
    <source>
        <dbReference type="ARBA" id="ARBA00022603"/>
    </source>
</evidence>
<evidence type="ECO:0000259" key="5">
    <source>
        <dbReference type="SMART" id="SM00828"/>
    </source>
</evidence>
<evidence type="ECO:0000256" key="1">
    <source>
        <dbReference type="ARBA" id="ARBA00005189"/>
    </source>
</evidence>
<dbReference type="GO" id="GO:0032259">
    <property type="term" value="P:methylation"/>
    <property type="evidence" value="ECO:0007669"/>
    <property type="project" value="UniProtKB-KW"/>
</dbReference>
<gene>
    <name evidence="6" type="ORF">BQ8794_110225</name>
</gene>
<dbReference type="SMART" id="SM00828">
    <property type="entry name" value="PKS_MT"/>
    <property type="match status" value="1"/>
</dbReference>
<dbReference type="PANTHER" id="PTHR44307">
    <property type="entry name" value="PHOSPHOETHANOLAMINE METHYLTRANSFERASE"/>
    <property type="match status" value="1"/>
</dbReference>
<evidence type="ECO:0000256" key="4">
    <source>
        <dbReference type="ARBA" id="ARBA00025707"/>
    </source>
</evidence>
<dbReference type="Pfam" id="PF08241">
    <property type="entry name" value="Methyltransf_11"/>
    <property type="match status" value="1"/>
</dbReference>
<dbReference type="InterPro" id="IPR029063">
    <property type="entry name" value="SAM-dependent_MTases_sf"/>
</dbReference>
<comment type="pathway">
    <text evidence="1">Lipid metabolism.</text>
</comment>
<keyword evidence="3 6" id="KW-0808">Transferase</keyword>
<dbReference type="Proteomes" id="UP000188388">
    <property type="component" value="Unassembled WGS sequence"/>
</dbReference>
<dbReference type="EMBL" id="FTPD01000003">
    <property type="protein sequence ID" value="SIT53419.1"/>
    <property type="molecule type" value="Genomic_DNA"/>
</dbReference>